<name>A0A7G1Q9V9_9GAMM</name>
<evidence type="ECO:0000313" key="1">
    <source>
        <dbReference type="EMBL" id="CAB1276085.1"/>
    </source>
</evidence>
<evidence type="ECO:0000313" key="2">
    <source>
        <dbReference type="Proteomes" id="UP000516072"/>
    </source>
</evidence>
<dbReference type="EMBL" id="LR778175">
    <property type="protein sequence ID" value="CAB1276085.1"/>
    <property type="molecule type" value="Genomic_DNA"/>
</dbReference>
<protein>
    <submittedName>
        <fullName evidence="1">Uncharacterized protein</fullName>
    </submittedName>
</protein>
<dbReference type="AlphaFoldDB" id="A0A7G1Q9V9"/>
<keyword evidence="2" id="KW-1185">Reference proteome</keyword>
<proteinExistence type="predicted"/>
<reference evidence="1 2" key="1">
    <citation type="submission" date="2020-03" db="EMBL/GenBank/DDBJ databases">
        <authorList>
            <person name="Picone N."/>
        </authorList>
    </citation>
    <scope>NUCLEOTIDE SEQUENCE [LARGE SCALE GENOMIC DNA]</scope>
    <source>
        <strain evidence="1">NSCAC1</strain>
    </source>
</reference>
<dbReference type="KEGG" id="ntg:NSCAC_0991"/>
<sequence>MVNHVKSSNDKNELLLTCCFYKKIKNGINVALYMSVPFIFNYSIKRR</sequence>
<organism evidence="1 2">
    <name type="scientific">Candidatus Nitrosacidococcus tergens</name>
    <dbReference type="NCBI Taxonomy" id="553981"/>
    <lineage>
        <taxon>Bacteria</taxon>
        <taxon>Pseudomonadati</taxon>
        <taxon>Pseudomonadota</taxon>
        <taxon>Gammaproteobacteria</taxon>
        <taxon>Chromatiales</taxon>
        <taxon>Chromatiaceae</taxon>
        <taxon>Candidatus Nitrosacidococcus</taxon>
    </lineage>
</organism>
<dbReference type="Proteomes" id="UP000516072">
    <property type="component" value="Chromosome"/>
</dbReference>
<gene>
    <name evidence="1" type="ORF">NSCAC_0991</name>
</gene>
<accession>A0A7G1Q9V9</accession>